<keyword evidence="2" id="KW-1185">Reference proteome</keyword>
<protein>
    <submittedName>
        <fullName evidence="1">Uncharacterized protein</fullName>
    </submittedName>
</protein>
<dbReference type="EMBL" id="MU273465">
    <property type="protein sequence ID" value="KAI0037196.1"/>
    <property type="molecule type" value="Genomic_DNA"/>
</dbReference>
<name>A0ACB8QZ80_9AGAM</name>
<reference evidence="1" key="2">
    <citation type="journal article" date="2022" name="New Phytol.">
        <title>Evolutionary transition to the ectomycorrhizal habit in the genomes of a hyperdiverse lineage of mushroom-forming fungi.</title>
        <authorList>
            <person name="Looney B."/>
            <person name="Miyauchi S."/>
            <person name="Morin E."/>
            <person name="Drula E."/>
            <person name="Courty P.E."/>
            <person name="Kohler A."/>
            <person name="Kuo A."/>
            <person name="LaButti K."/>
            <person name="Pangilinan J."/>
            <person name="Lipzen A."/>
            <person name="Riley R."/>
            <person name="Andreopoulos W."/>
            <person name="He G."/>
            <person name="Johnson J."/>
            <person name="Nolan M."/>
            <person name="Tritt A."/>
            <person name="Barry K.W."/>
            <person name="Grigoriev I.V."/>
            <person name="Nagy L.G."/>
            <person name="Hibbett D."/>
            <person name="Henrissat B."/>
            <person name="Matheny P.B."/>
            <person name="Labbe J."/>
            <person name="Martin F.M."/>
        </authorList>
    </citation>
    <scope>NUCLEOTIDE SEQUENCE</scope>
    <source>
        <strain evidence="1">EC-137</strain>
    </source>
</reference>
<comment type="caution">
    <text evidence="1">The sequence shown here is derived from an EMBL/GenBank/DDBJ whole genome shotgun (WGS) entry which is preliminary data.</text>
</comment>
<evidence type="ECO:0000313" key="1">
    <source>
        <dbReference type="EMBL" id="KAI0037196.1"/>
    </source>
</evidence>
<sequence length="715" mass="76890">MKPRRQSSAQHPFPQQHPLNGRDRSKRNSGSQSAPKHVHAQQQQQHPPSQPHQQHPPPPATPSPAPQASQNNGMSLAHRYVQNLKVLRRNDPAIVSIIDQFSHVCIYHYDGNKWEKKGFEGSFFVFERRAYPPYGFFILNRMGMEDYVQYIHPEDNLNIHGQFLLYRSFPDLTARRLSRARKLPPPTALAPLETYTTTPPGAHPSPDDPFTNWKLFAGDGQDKGRAETVGLWMHETGGRDVKEVMKRLHECVVDGRRYPDEFRTTPDVPPDVALANGLHVSPTPTVTTNGGVSELDKLFSKLAPTPSPAPATPAHAAPPPAHEGKVTLADLFASASASAINTPTPLPALNQAQAHVYAPMPPSAPSASRGIALLDSIFASATPAPTQTAHAPYGSKLMSNGSPNGLPAPGVHEIHSPKPAVAALPQILTQDVITHLLLGTPPPTEDVAGSEGLDANEADTDAIKRLLQLPITTKTNGFMHGDLTPRAPSAALAPAMTHPGHALTPPAQTGTPGAGARRPLVPFHEDSALWPYPRAPLDDRDDAVVELDFEDTRALSDMDAFAAAQKLSSPGKAALGKEGEGGGEAAKEGKRKGRRGRKEKERAEREAIEKAWDVPEGLQPAQVTQSASATPAKVNGHVEDPAPSEKIDVGALFKPAQQPVSERIAGALTSEVGKMLSGPMLERKAFVREVLTLIHTDAGFVDKLYNAYLAGTGGH</sequence>
<organism evidence="1 2">
    <name type="scientific">Vararia minispora EC-137</name>
    <dbReference type="NCBI Taxonomy" id="1314806"/>
    <lineage>
        <taxon>Eukaryota</taxon>
        <taxon>Fungi</taxon>
        <taxon>Dikarya</taxon>
        <taxon>Basidiomycota</taxon>
        <taxon>Agaricomycotina</taxon>
        <taxon>Agaricomycetes</taxon>
        <taxon>Russulales</taxon>
        <taxon>Lachnocladiaceae</taxon>
        <taxon>Vararia</taxon>
    </lineage>
</organism>
<gene>
    <name evidence="1" type="ORF">K488DRAFT_81418</name>
</gene>
<accession>A0ACB8QZ80</accession>
<reference evidence="1" key="1">
    <citation type="submission" date="2021-02" db="EMBL/GenBank/DDBJ databases">
        <authorList>
            <consortium name="DOE Joint Genome Institute"/>
            <person name="Ahrendt S."/>
            <person name="Looney B.P."/>
            <person name="Miyauchi S."/>
            <person name="Morin E."/>
            <person name="Drula E."/>
            <person name="Courty P.E."/>
            <person name="Chicoki N."/>
            <person name="Fauchery L."/>
            <person name="Kohler A."/>
            <person name="Kuo A."/>
            <person name="Labutti K."/>
            <person name="Pangilinan J."/>
            <person name="Lipzen A."/>
            <person name="Riley R."/>
            <person name="Andreopoulos W."/>
            <person name="He G."/>
            <person name="Johnson J."/>
            <person name="Barry K.W."/>
            <person name="Grigoriev I.V."/>
            <person name="Nagy L."/>
            <person name="Hibbett D."/>
            <person name="Henrissat B."/>
            <person name="Matheny P.B."/>
            <person name="Labbe J."/>
            <person name="Martin F."/>
        </authorList>
    </citation>
    <scope>NUCLEOTIDE SEQUENCE</scope>
    <source>
        <strain evidence="1">EC-137</strain>
    </source>
</reference>
<dbReference type="Proteomes" id="UP000814128">
    <property type="component" value="Unassembled WGS sequence"/>
</dbReference>
<proteinExistence type="predicted"/>
<evidence type="ECO:0000313" key="2">
    <source>
        <dbReference type="Proteomes" id="UP000814128"/>
    </source>
</evidence>